<evidence type="ECO:0000313" key="2">
    <source>
        <dbReference type="Proteomes" id="UP000306584"/>
    </source>
</evidence>
<accession>A0A4S9LDF6</accession>
<gene>
    <name evidence="1" type="ORF">D6D01_04307</name>
</gene>
<name>A0A4S9LDF6_AURPU</name>
<dbReference type="EMBL" id="QZBD01000138">
    <property type="protein sequence ID" value="THY26844.1"/>
    <property type="molecule type" value="Genomic_DNA"/>
</dbReference>
<dbReference type="AlphaFoldDB" id="A0A4S9LDF6"/>
<protein>
    <submittedName>
        <fullName evidence="1">Uncharacterized protein</fullName>
    </submittedName>
</protein>
<proteinExistence type="predicted"/>
<dbReference type="Proteomes" id="UP000306584">
    <property type="component" value="Unassembled WGS sequence"/>
</dbReference>
<sequence>MRTLLSSHDLRALLLLILQPRAAIASYALFIVASHMEALAATVKPLTEALAQNAGSLTTITQKLEEAAEALSFTAQYLTINKRLLALTTEELALKTQTEWRKIDIEMATKAMRESESNQKRIGNLLQFCGDADVPDQLRKSLSAFSDALCSDIATSMGPVSASIDDWERPNKETVATIKGLESKLES</sequence>
<organism evidence="1 2">
    <name type="scientific">Aureobasidium pullulans</name>
    <name type="common">Black yeast</name>
    <name type="synonym">Pullularia pullulans</name>
    <dbReference type="NCBI Taxonomy" id="5580"/>
    <lineage>
        <taxon>Eukaryota</taxon>
        <taxon>Fungi</taxon>
        <taxon>Dikarya</taxon>
        <taxon>Ascomycota</taxon>
        <taxon>Pezizomycotina</taxon>
        <taxon>Dothideomycetes</taxon>
        <taxon>Dothideomycetidae</taxon>
        <taxon>Dothideales</taxon>
        <taxon>Saccotheciaceae</taxon>
        <taxon>Aureobasidium</taxon>
    </lineage>
</organism>
<reference evidence="1 2" key="1">
    <citation type="submission" date="2018-10" db="EMBL/GenBank/DDBJ databases">
        <title>Fifty Aureobasidium pullulans genomes reveal a recombining polyextremotolerant generalist.</title>
        <authorList>
            <person name="Gostincar C."/>
            <person name="Turk M."/>
            <person name="Zajc J."/>
            <person name="Gunde-Cimerman N."/>
        </authorList>
    </citation>
    <scope>NUCLEOTIDE SEQUENCE [LARGE SCALE GENOMIC DNA]</scope>
    <source>
        <strain evidence="1 2">EXF-6604</strain>
    </source>
</reference>
<comment type="caution">
    <text evidence="1">The sequence shown here is derived from an EMBL/GenBank/DDBJ whole genome shotgun (WGS) entry which is preliminary data.</text>
</comment>
<evidence type="ECO:0000313" key="1">
    <source>
        <dbReference type="EMBL" id="THY26844.1"/>
    </source>
</evidence>